<accession>A0AAU8K2Q6</accession>
<proteinExistence type="predicted"/>
<dbReference type="RefSeq" id="WP_354643920.1">
    <property type="nucleotide sequence ID" value="NZ_CP159872.1"/>
</dbReference>
<evidence type="ECO:0000256" key="1">
    <source>
        <dbReference type="SAM" id="MobiDB-lite"/>
    </source>
</evidence>
<reference evidence="2" key="1">
    <citation type="submission" date="2024-06" db="EMBL/GenBank/DDBJ databases">
        <title>The genome sequences of Kitasatospora sp. strain HUAS MG31.</title>
        <authorList>
            <person name="Mo P."/>
        </authorList>
    </citation>
    <scope>NUCLEOTIDE SEQUENCE</scope>
    <source>
        <strain evidence="2">HUAS MG31</strain>
    </source>
</reference>
<feature type="compositionally biased region" description="Basic residues" evidence="1">
    <location>
        <begin position="43"/>
        <end position="56"/>
    </location>
</feature>
<dbReference type="EMBL" id="CP159872">
    <property type="protein sequence ID" value="XCM82985.1"/>
    <property type="molecule type" value="Genomic_DNA"/>
</dbReference>
<name>A0AAU8K2Q6_9ACTN</name>
<dbReference type="KEGG" id="kcm:ABWK59_30730"/>
<sequence>MTREHAPKAGVTWDTRPIANEIVVPDTRDGIDHNAPLAPRPNRATRRALARAARTR</sequence>
<gene>
    <name evidence="2" type="ORF">ABWK59_30730</name>
</gene>
<evidence type="ECO:0000313" key="2">
    <source>
        <dbReference type="EMBL" id="XCM82985.1"/>
    </source>
</evidence>
<dbReference type="AlphaFoldDB" id="A0AAU8K2Q6"/>
<organism evidence="2">
    <name type="scientific">Kitasatospora camelliae</name>
    <dbReference type="NCBI Taxonomy" id="3156397"/>
    <lineage>
        <taxon>Bacteria</taxon>
        <taxon>Bacillati</taxon>
        <taxon>Actinomycetota</taxon>
        <taxon>Actinomycetes</taxon>
        <taxon>Kitasatosporales</taxon>
        <taxon>Streptomycetaceae</taxon>
        <taxon>Kitasatospora</taxon>
    </lineage>
</organism>
<protein>
    <submittedName>
        <fullName evidence="2">Uncharacterized protein</fullName>
    </submittedName>
</protein>
<feature type="region of interest" description="Disordered" evidence="1">
    <location>
        <begin position="27"/>
        <end position="56"/>
    </location>
</feature>